<keyword evidence="2" id="KW-1185">Reference proteome</keyword>
<evidence type="ECO:0000313" key="2">
    <source>
        <dbReference type="Proteomes" id="UP000317176"/>
    </source>
</evidence>
<dbReference type="EMBL" id="VLKL01000032">
    <property type="protein sequence ID" value="TWH95334.1"/>
    <property type="molecule type" value="Genomic_DNA"/>
</dbReference>
<organism evidence="1 2">
    <name type="scientific">Bradyrhizobium daqingense</name>
    <dbReference type="NCBI Taxonomy" id="993502"/>
    <lineage>
        <taxon>Bacteria</taxon>
        <taxon>Pseudomonadati</taxon>
        <taxon>Pseudomonadota</taxon>
        <taxon>Alphaproteobacteria</taxon>
        <taxon>Hyphomicrobiales</taxon>
        <taxon>Nitrobacteraceae</taxon>
        <taxon>Bradyrhizobium</taxon>
    </lineage>
</organism>
<name>A0A562KJ01_9BRAD</name>
<dbReference type="Proteomes" id="UP000317176">
    <property type="component" value="Unassembled WGS sequence"/>
</dbReference>
<dbReference type="AlphaFoldDB" id="A0A562KJ01"/>
<gene>
    <name evidence="1" type="ORF">IQ17_06615</name>
</gene>
<proteinExistence type="predicted"/>
<reference evidence="1 2" key="1">
    <citation type="journal article" date="2015" name="Stand. Genomic Sci.">
        <title>Genomic Encyclopedia of Bacterial and Archaeal Type Strains, Phase III: the genomes of soil and plant-associated and newly described type strains.</title>
        <authorList>
            <person name="Whitman W.B."/>
            <person name="Woyke T."/>
            <person name="Klenk H.P."/>
            <person name="Zhou Y."/>
            <person name="Lilburn T.G."/>
            <person name="Beck B.J."/>
            <person name="De Vos P."/>
            <person name="Vandamme P."/>
            <person name="Eisen J.A."/>
            <person name="Garrity G."/>
            <person name="Hugenholtz P."/>
            <person name="Kyrpides N.C."/>
        </authorList>
    </citation>
    <scope>NUCLEOTIDE SEQUENCE [LARGE SCALE GENOMIC DNA]</scope>
    <source>
        <strain evidence="1 2">CGMCC 1.10947</strain>
    </source>
</reference>
<comment type="caution">
    <text evidence="1">The sequence shown here is derived from an EMBL/GenBank/DDBJ whole genome shotgun (WGS) entry which is preliminary data.</text>
</comment>
<protein>
    <submittedName>
        <fullName evidence="1">Uncharacterized protein</fullName>
    </submittedName>
</protein>
<accession>A0A562KJ01</accession>
<evidence type="ECO:0000313" key="1">
    <source>
        <dbReference type="EMBL" id="TWH95334.1"/>
    </source>
</evidence>
<sequence>MNSQYSISARPRNLLSRARVGCVLMENITKMMSTLDWFSKQTLYRSSVNGLERQDANPIFCNHEAQPYTPAPAYMASSSQRRNVL</sequence>